<sequence>MVGALPWRFVTDKNVVAEMKATYPFSSLQYGEEPCMPRPLQMLSHHLHEAYLEHDTSFYATPPYGGIIREVVRLQLVEDLSLRVITFTDSLIE</sequence>
<dbReference type="AlphaFoldDB" id="A0A0N4XS91"/>
<keyword evidence="2" id="KW-1185">Reference proteome</keyword>
<evidence type="ECO:0000313" key="2">
    <source>
        <dbReference type="Proteomes" id="UP000271162"/>
    </source>
</evidence>
<evidence type="ECO:0000313" key="1">
    <source>
        <dbReference type="EMBL" id="VDL68982.1"/>
    </source>
</evidence>
<dbReference type="Proteomes" id="UP000271162">
    <property type="component" value="Unassembled WGS sequence"/>
</dbReference>
<name>A0A0N4XS91_NIPBR</name>
<evidence type="ECO:0000313" key="3">
    <source>
        <dbReference type="WBParaSite" id="NBR_0000539301-mRNA-1"/>
    </source>
</evidence>
<dbReference type="EMBL" id="UYSL01012866">
    <property type="protein sequence ID" value="VDL68982.1"/>
    <property type="molecule type" value="Genomic_DNA"/>
</dbReference>
<proteinExistence type="predicted"/>
<reference evidence="3" key="1">
    <citation type="submission" date="2017-02" db="UniProtKB">
        <authorList>
            <consortium name="WormBaseParasite"/>
        </authorList>
    </citation>
    <scope>IDENTIFICATION</scope>
</reference>
<protein>
    <submittedName>
        <fullName evidence="3">Cytochrome P450</fullName>
    </submittedName>
</protein>
<dbReference type="STRING" id="27835.A0A0N4XS91"/>
<organism evidence="3">
    <name type="scientific">Nippostrongylus brasiliensis</name>
    <name type="common">Rat hookworm</name>
    <dbReference type="NCBI Taxonomy" id="27835"/>
    <lineage>
        <taxon>Eukaryota</taxon>
        <taxon>Metazoa</taxon>
        <taxon>Ecdysozoa</taxon>
        <taxon>Nematoda</taxon>
        <taxon>Chromadorea</taxon>
        <taxon>Rhabditida</taxon>
        <taxon>Rhabditina</taxon>
        <taxon>Rhabditomorpha</taxon>
        <taxon>Strongyloidea</taxon>
        <taxon>Heligmosomidae</taxon>
        <taxon>Nippostrongylus</taxon>
    </lineage>
</organism>
<dbReference type="WBParaSite" id="NBR_0000539301-mRNA-1">
    <property type="protein sequence ID" value="NBR_0000539301-mRNA-1"/>
    <property type="gene ID" value="NBR_0000539301"/>
</dbReference>
<gene>
    <name evidence="1" type="ORF">NBR_LOCUS5393</name>
</gene>
<reference evidence="1 2" key="2">
    <citation type="submission" date="2018-11" db="EMBL/GenBank/DDBJ databases">
        <authorList>
            <consortium name="Pathogen Informatics"/>
        </authorList>
    </citation>
    <scope>NUCLEOTIDE SEQUENCE [LARGE SCALE GENOMIC DNA]</scope>
</reference>
<accession>A0A0N4XS91</accession>